<keyword evidence="3" id="KW-1185">Reference proteome</keyword>
<dbReference type="InParanoid" id="A0A0C3BYF2"/>
<evidence type="ECO:0000256" key="1">
    <source>
        <dbReference type="SAM" id="MobiDB-lite"/>
    </source>
</evidence>
<reference evidence="3" key="2">
    <citation type="submission" date="2015-01" db="EMBL/GenBank/DDBJ databases">
        <title>Evolutionary Origins and Diversification of the Mycorrhizal Mutualists.</title>
        <authorList>
            <consortium name="DOE Joint Genome Institute"/>
            <consortium name="Mycorrhizal Genomics Consortium"/>
            <person name="Kohler A."/>
            <person name="Kuo A."/>
            <person name="Nagy L.G."/>
            <person name="Floudas D."/>
            <person name="Copeland A."/>
            <person name="Barry K.W."/>
            <person name="Cichocki N."/>
            <person name="Veneault-Fourrey C."/>
            <person name="LaButti K."/>
            <person name="Lindquist E.A."/>
            <person name="Lipzen A."/>
            <person name="Lundell T."/>
            <person name="Morin E."/>
            <person name="Murat C."/>
            <person name="Riley R."/>
            <person name="Ohm R."/>
            <person name="Sun H."/>
            <person name="Tunlid A."/>
            <person name="Henrissat B."/>
            <person name="Grigoriev I.V."/>
            <person name="Hibbett D.S."/>
            <person name="Martin F."/>
        </authorList>
    </citation>
    <scope>NUCLEOTIDE SEQUENCE [LARGE SCALE GENOMIC DNA]</scope>
    <source>
        <strain evidence="3">F 1598</strain>
    </source>
</reference>
<feature type="compositionally biased region" description="Basic and acidic residues" evidence="1">
    <location>
        <begin position="230"/>
        <end position="244"/>
    </location>
</feature>
<feature type="compositionally biased region" description="Acidic residues" evidence="1">
    <location>
        <begin position="245"/>
        <end position="255"/>
    </location>
</feature>
<protein>
    <submittedName>
        <fullName evidence="2">Uncharacterized protein</fullName>
    </submittedName>
</protein>
<dbReference type="HOGENOM" id="CLU_1090352_0_0_1"/>
<name>A0A0C3BYF2_PILCF</name>
<evidence type="ECO:0000313" key="2">
    <source>
        <dbReference type="EMBL" id="KIM91578.1"/>
    </source>
</evidence>
<reference evidence="2 3" key="1">
    <citation type="submission" date="2014-04" db="EMBL/GenBank/DDBJ databases">
        <authorList>
            <consortium name="DOE Joint Genome Institute"/>
            <person name="Kuo A."/>
            <person name="Tarkka M."/>
            <person name="Buscot F."/>
            <person name="Kohler A."/>
            <person name="Nagy L.G."/>
            <person name="Floudas D."/>
            <person name="Copeland A."/>
            <person name="Barry K.W."/>
            <person name="Cichocki N."/>
            <person name="Veneault-Fourrey C."/>
            <person name="LaButti K."/>
            <person name="Lindquist E.A."/>
            <person name="Lipzen A."/>
            <person name="Lundell T."/>
            <person name="Morin E."/>
            <person name="Murat C."/>
            <person name="Sun H."/>
            <person name="Tunlid A."/>
            <person name="Henrissat B."/>
            <person name="Grigoriev I.V."/>
            <person name="Hibbett D.S."/>
            <person name="Martin F."/>
            <person name="Nordberg H.P."/>
            <person name="Cantor M.N."/>
            <person name="Hua S.X."/>
        </authorList>
    </citation>
    <scope>NUCLEOTIDE SEQUENCE [LARGE SCALE GENOMIC DNA]</scope>
    <source>
        <strain evidence="2 3">F 1598</strain>
    </source>
</reference>
<proteinExistence type="predicted"/>
<accession>A0A0C3BYF2</accession>
<dbReference type="Proteomes" id="UP000054166">
    <property type="component" value="Unassembled WGS sequence"/>
</dbReference>
<organism evidence="2 3">
    <name type="scientific">Piloderma croceum (strain F 1598)</name>
    <dbReference type="NCBI Taxonomy" id="765440"/>
    <lineage>
        <taxon>Eukaryota</taxon>
        <taxon>Fungi</taxon>
        <taxon>Dikarya</taxon>
        <taxon>Basidiomycota</taxon>
        <taxon>Agaricomycotina</taxon>
        <taxon>Agaricomycetes</taxon>
        <taxon>Agaricomycetidae</taxon>
        <taxon>Atheliales</taxon>
        <taxon>Atheliaceae</taxon>
        <taxon>Piloderma</taxon>
    </lineage>
</organism>
<sequence length="255" mass="28313">MLHSPPPGTVVLDALDIGKVNELYDKYKIVLLEFKGCDELLKTRKISADKRKADKQRYRNKMNNTKCTISNLGLDCKCLNISMLELNTDLPLLQTNGPQTHQISPPVWPVTLAWTVVVQWMKPKLLAPEPPQEEMTCNVTSTPFPICKELTDSAEQARVSIGGKSIPESTYMVDGQDFRHEQGHSHQVTPQDVRMEWAQSTKTGSESDSTSSDSDSSSSGDDPVNATVDDGMHPPNPDETRSILDDAEDEEIMAE</sequence>
<feature type="compositionally biased region" description="Low complexity" evidence="1">
    <location>
        <begin position="200"/>
        <end position="222"/>
    </location>
</feature>
<dbReference type="EMBL" id="KN832971">
    <property type="protein sequence ID" value="KIM91578.1"/>
    <property type="molecule type" value="Genomic_DNA"/>
</dbReference>
<gene>
    <name evidence="2" type="ORF">PILCRDRAFT_83756</name>
</gene>
<evidence type="ECO:0000313" key="3">
    <source>
        <dbReference type="Proteomes" id="UP000054166"/>
    </source>
</evidence>
<feature type="region of interest" description="Disordered" evidence="1">
    <location>
        <begin position="197"/>
        <end position="255"/>
    </location>
</feature>
<dbReference type="AlphaFoldDB" id="A0A0C3BYF2"/>